<evidence type="ECO:0000256" key="1">
    <source>
        <dbReference type="SAM" id="MobiDB-lite"/>
    </source>
</evidence>
<name>A0ABT5DZ79_9BACT</name>
<dbReference type="PANTHER" id="PTHR47197:SF3">
    <property type="entry name" value="DIHYDRO-HEME D1 DEHYDROGENASE"/>
    <property type="match status" value="1"/>
</dbReference>
<organism evidence="2 3">
    <name type="scientific">Nannocystis bainbridge</name>
    <dbReference type="NCBI Taxonomy" id="2995303"/>
    <lineage>
        <taxon>Bacteria</taxon>
        <taxon>Pseudomonadati</taxon>
        <taxon>Myxococcota</taxon>
        <taxon>Polyangia</taxon>
        <taxon>Nannocystales</taxon>
        <taxon>Nannocystaceae</taxon>
        <taxon>Nannocystis</taxon>
    </lineage>
</organism>
<evidence type="ECO:0008006" key="4">
    <source>
        <dbReference type="Google" id="ProtNLM"/>
    </source>
</evidence>
<dbReference type="SUPFAM" id="SSF51004">
    <property type="entry name" value="C-terminal (heme d1) domain of cytochrome cd1-nitrite reductase"/>
    <property type="match status" value="1"/>
</dbReference>
<protein>
    <recommendedName>
        <fullName evidence="4">YncE family protein</fullName>
    </recommendedName>
</protein>
<reference evidence="2 3" key="1">
    <citation type="submission" date="2022-11" db="EMBL/GenBank/DDBJ databases">
        <title>Minimal conservation of predation-associated metabolite biosynthetic gene clusters underscores biosynthetic potential of Myxococcota including descriptions for ten novel species: Archangium lansinium sp. nov., Myxococcus landrumus sp. nov., Nannocystis bai.</title>
        <authorList>
            <person name="Ahearne A."/>
            <person name="Stevens C."/>
            <person name="Dowd S."/>
        </authorList>
    </citation>
    <scope>NUCLEOTIDE SEQUENCE [LARGE SCALE GENOMIC DNA]</scope>
    <source>
        <strain evidence="2 3">BB15-2</strain>
    </source>
</reference>
<keyword evidence="3" id="KW-1185">Reference proteome</keyword>
<comment type="caution">
    <text evidence="2">The sequence shown here is derived from an EMBL/GenBank/DDBJ whole genome shotgun (WGS) entry which is preliminary data.</text>
</comment>
<feature type="compositionally biased region" description="Pro residues" evidence="1">
    <location>
        <begin position="359"/>
        <end position="369"/>
    </location>
</feature>
<dbReference type="EMBL" id="JAQNDL010000002">
    <property type="protein sequence ID" value="MDC0718927.1"/>
    <property type="molecule type" value="Genomic_DNA"/>
</dbReference>
<dbReference type="InterPro" id="IPR051200">
    <property type="entry name" value="Host-pathogen_enzymatic-act"/>
</dbReference>
<feature type="compositionally biased region" description="Low complexity" evidence="1">
    <location>
        <begin position="300"/>
        <end position="358"/>
    </location>
</feature>
<dbReference type="PROSITE" id="PS51257">
    <property type="entry name" value="PROKAR_LIPOPROTEIN"/>
    <property type="match status" value="1"/>
</dbReference>
<accession>A0ABT5DZ79</accession>
<evidence type="ECO:0000313" key="3">
    <source>
        <dbReference type="Proteomes" id="UP001221686"/>
    </source>
</evidence>
<dbReference type="RefSeq" id="WP_272087438.1">
    <property type="nucleotide sequence ID" value="NZ_JAQNDL010000002.1"/>
</dbReference>
<dbReference type="InterPro" id="IPR015943">
    <property type="entry name" value="WD40/YVTN_repeat-like_dom_sf"/>
</dbReference>
<dbReference type="PANTHER" id="PTHR47197">
    <property type="entry name" value="PROTEIN NIRF"/>
    <property type="match status" value="1"/>
</dbReference>
<proteinExistence type="predicted"/>
<evidence type="ECO:0000313" key="2">
    <source>
        <dbReference type="EMBL" id="MDC0718927.1"/>
    </source>
</evidence>
<gene>
    <name evidence="2" type="ORF">POL25_18635</name>
</gene>
<dbReference type="InterPro" id="IPR011048">
    <property type="entry name" value="Haem_d1_sf"/>
</dbReference>
<dbReference type="Proteomes" id="UP001221686">
    <property type="component" value="Unassembled WGS sequence"/>
</dbReference>
<sequence>MSRPKSAFACALAVLAALGACERRNQGISAAEAGIYFPAALTLDPRVADGDPARWLFVANANSNLAYNAGSLVAVDLDRFFHAWMNCPSLCLYKVDDGTCSAAAKTDPCGIRETVQDIGEDVDADTPCRHAAFRPQVIECEDTQVIARVDVDGDGESDKPLSVRMGSFITALAGWSRSAKEALLLATVKADPSITWVELTGGIAKPFDPERPLAPTDLSFECGQGTTDLFDSGRCARSGDDSHALRFPFDDGDNRRIGPEPSNILVSKLRNWAFVTFATTPEVVLIDLAYPVGGQLPANPDDTTGEPDTTTGTSTTTSTSTTSDTTDTSSTTDASSTTDTSSTTDATSAGDTSTTTGAPPEPEPVPPGTKPLIVDARSVFLIGESFGGGGWGMAERPCVPGSSQVPNVTKVPVTADGEPTDCGRSLIYSSFRTGLFFARLTPDEALPTANQVCIGAPRLDAEGNPIDQEGQPIDAPEPVQAGEPGALLCTPQIFSAGFTSAVGFTVPQGSGQMGDIAFSRDGRRLFAVQSSPGALLFVDTSVDERGETRDESAGLVELCSGPSRMALFEDGANEYAAVSCPTPSEVFIIDLSGFRVVANVATGAGPHPIVVDQARQLLYVGNTLDATVSVIDIARDRPTRFAEIARVGLQTPYKR</sequence>
<dbReference type="Gene3D" id="2.130.10.10">
    <property type="entry name" value="YVTN repeat-like/Quinoprotein amine dehydrogenase"/>
    <property type="match status" value="1"/>
</dbReference>
<feature type="region of interest" description="Disordered" evidence="1">
    <location>
        <begin position="297"/>
        <end position="371"/>
    </location>
</feature>